<dbReference type="NCBIfam" id="TIGR03915">
    <property type="entry name" value="SAM_7_link_chp"/>
    <property type="match status" value="1"/>
</dbReference>
<organism evidence="2 3">
    <name type="scientific">Clostridium colicanis DSM 13634</name>
    <dbReference type="NCBI Taxonomy" id="1121305"/>
    <lineage>
        <taxon>Bacteria</taxon>
        <taxon>Bacillati</taxon>
        <taxon>Bacillota</taxon>
        <taxon>Clostridia</taxon>
        <taxon>Eubacteriales</taxon>
        <taxon>Clostridiaceae</taxon>
        <taxon>Clostridium</taxon>
    </lineage>
</organism>
<feature type="domain" description="DUF4130" evidence="1">
    <location>
        <begin position="84"/>
        <end position="245"/>
    </location>
</feature>
<name>A0A151ANF1_9CLOT</name>
<dbReference type="Proteomes" id="UP000075374">
    <property type="component" value="Unassembled WGS sequence"/>
</dbReference>
<dbReference type="PATRIC" id="fig|1121305.3.peg.1381"/>
<dbReference type="EMBL" id="LTBB01000006">
    <property type="protein sequence ID" value="KYH28937.1"/>
    <property type="molecule type" value="Genomic_DNA"/>
</dbReference>
<dbReference type="AlphaFoldDB" id="A0A151ANF1"/>
<evidence type="ECO:0000313" key="2">
    <source>
        <dbReference type="EMBL" id="KYH28937.1"/>
    </source>
</evidence>
<gene>
    <name evidence="2" type="ORF">CLCOL_13770</name>
</gene>
<dbReference type="Pfam" id="PF13566">
    <property type="entry name" value="DUF4130"/>
    <property type="match status" value="1"/>
</dbReference>
<evidence type="ECO:0000259" key="1">
    <source>
        <dbReference type="Pfam" id="PF13566"/>
    </source>
</evidence>
<keyword evidence="3" id="KW-1185">Reference proteome</keyword>
<dbReference type="InterPro" id="IPR025404">
    <property type="entry name" value="DUF4130"/>
</dbReference>
<sequence>MICYTYDGSFEGLLTCIYESYYRKEKPEEILKRNEFIPNLLNKEIYIETDIDKFSKVYNAIKQKISPVSLKYIFYVYLSEVRNSSDLIYNYIRLGFKLGKNIDLHIYDKRVLEVHRLVKKVTGEIHRMLGFVRFKNINNNFLYSAIEPEHNIVALITPHFADRLCSENFIIHDLKREIASMYNGQEWSITTLSKNHGLKLLNEAKDEIYECLWREYFRSTTIESRLNLKLQKMHMPKRYWKFLTEIS</sequence>
<dbReference type="InterPro" id="IPR023875">
    <property type="entry name" value="DNA_repair_put"/>
</dbReference>
<reference evidence="2 3" key="1">
    <citation type="submission" date="2016-02" db="EMBL/GenBank/DDBJ databases">
        <title>Genome sequence of Clostridium colicanis DSM 13634.</title>
        <authorList>
            <person name="Poehlein A."/>
            <person name="Daniel R."/>
        </authorList>
    </citation>
    <scope>NUCLEOTIDE SEQUENCE [LARGE SCALE GENOMIC DNA]</scope>
    <source>
        <strain evidence="2 3">DSM 13634</strain>
    </source>
</reference>
<dbReference type="RefSeq" id="WP_061858236.1">
    <property type="nucleotide sequence ID" value="NZ_LTBB01000006.1"/>
</dbReference>
<protein>
    <recommendedName>
        <fullName evidence="1">DUF4130 domain-containing protein</fullName>
    </recommendedName>
</protein>
<comment type="caution">
    <text evidence="2">The sequence shown here is derived from an EMBL/GenBank/DDBJ whole genome shotgun (WGS) entry which is preliminary data.</text>
</comment>
<accession>A0A151ANF1</accession>
<evidence type="ECO:0000313" key="3">
    <source>
        <dbReference type="Proteomes" id="UP000075374"/>
    </source>
</evidence>
<dbReference type="STRING" id="1121305.CLCOL_13770"/>
<proteinExistence type="predicted"/>